<evidence type="ECO:0000313" key="8">
    <source>
        <dbReference type="EnsemblPlants" id="OPUNC12G07830.2"/>
    </source>
</evidence>
<reference evidence="8" key="2">
    <citation type="submission" date="2018-05" db="EMBL/GenBank/DDBJ databases">
        <title>OpunRS2 (Oryza punctata Reference Sequence Version 2).</title>
        <authorList>
            <person name="Zhang J."/>
            <person name="Kudrna D."/>
            <person name="Lee S."/>
            <person name="Talag J."/>
            <person name="Welchert J."/>
            <person name="Wing R.A."/>
        </authorList>
    </citation>
    <scope>NUCLEOTIDE SEQUENCE [LARGE SCALE GENOMIC DNA]</scope>
</reference>
<evidence type="ECO:0000256" key="5">
    <source>
        <dbReference type="ARBA" id="ARBA00022821"/>
    </source>
</evidence>
<dbReference type="OMA" id="ACWAKEV"/>
<reference evidence="8" key="1">
    <citation type="submission" date="2015-04" db="UniProtKB">
        <authorList>
            <consortium name="EnsemblPlants"/>
        </authorList>
    </citation>
    <scope>IDENTIFICATION</scope>
</reference>
<protein>
    <recommendedName>
        <fullName evidence="7">Thioredoxin domain-containing protein</fullName>
    </recommendedName>
</protein>
<dbReference type="SUPFAM" id="SSF52058">
    <property type="entry name" value="L domain-like"/>
    <property type="match status" value="1"/>
</dbReference>
<dbReference type="SUPFAM" id="SSF52833">
    <property type="entry name" value="Thioredoxin-like"/>
    <property type="match status" value="1"/>
</dbReference>
<dbReference type="GO" id="GO:0009626">
    <property type="term" value="P:plant-type hypersensitive response"/>
    <property type="evidence" value="ECO:0007669"/>
    <property type="project" value="UniProtKB-ARBA"/>
</dbReference>
<name>A0A0E0MLD1_ORYPU</name>
<keyword evidence="6" id="KW-0175">Coiled coil</keyword>
<dbReference type="InterPro" id="IPR042197">
    <property type="entry name" value="Apaf_helical"/>
</dbReference>
<dbReference type="InterPro" id="IPR036249">
    <property type="entry name" value="Thioredoxin-like_sf"/>
</dbReference>
<dbReference type="STRING" id="4537.A0A0E0MLD1"/>
<dbReference type="HOGENOM" id="CLU_000837_25_1_1"/>
<dbReference type="Gene3D" id="3.40.30.10">
    <property type="entry name" value="Glutaredoxin"/>
    <property type="match status" value="1"/>
</dbReference>
<evidence type="ECO:0000256" key="6">
    <source>
        <dbReference type="ARBA" id="ARBA00023054"/>
    </source>
</evidence>
<dbReference type="Pfam" id="PF00085">
    <property type="entry name" value="Thioredoxin"/>
    <property type="match status" value="1"/>
</dbReference>
<dbReference type="PRINTS" id="PR00364">
    <property type="entry name" value="DISEASERSIST"/>
</dbReference>
<evidence type="ECO:0000256" key="4">
    <source>
        <dbReference type="ARBA" id="ARBA00022741"/>
    </source>
</evidence>
<keyword evidence="2" id="KW-0433">Leucine-rich repeat</keyword>
<dbReference type="Gene3D" id="1.10.10.10">
    <property type="entry name" value="Winged helix-like DNA-binding domain superfamily/Winged helix DNA-binding domain"/>
    <property type="match status" value="1"/>
</dbReference>
<dbReference type="InterPro" id="IPR027417">
    <property type="entry name" value="P-loop_NTPase"/>
</dbReference>
<dbReference type="eggNOG" id="KOG0907">
    <property type="taxonomic scope" value="Eukaryota"/>
</dbReference>
<keyword evidence="4" id="KW-0547">Nucleotide-binding</keyword>
<dbReference type="SUPFAM" id="SSF52540">
    <property type="entry name" value="P-loop containing nucleoside triphosphate hydrolases"/>
    <property type="match status" value="1"/>
</dbReference>
<dbReference type="Gramene" id="OPUNC12G07830.2">
    <property type="protein sequence ID" value="OPUNC12G07830.2"/>
    <property type="gene ID" value="OPUNC12G07830"/>
</dbReference>
<dbReference type="FunFam" id="1.10.10.10:FF:000322">
    <property type="entry name" value="Probable disease resistance protein At1g63360"/>
    <property type="match status" value="1"/>
</dbReference>
<organism evidence="8">
    <name type="scientific">Oryza punctata</name>
    <name type="common">Red rice</name>
    <dbReference type="NCBI Taxonomy" id="4537"/>
    <lineage>
        <taxon>Eukaryota</taxon>
        <taxon>Viridiplantae</taxon>
        <taxon>Streptophyta</taxon>
        <taxon>Embryophyta</taxon>
        <taxon>Tracheophyta</taxon>
        <taxon>Spermatophyta</taxon>
        <taxon>Magnoliopsida</taxon>
        <taxon>Liliopsida</taxon>
        <taxon>Poales</taxon>
        <taxon>Poaceae</taxon>
        <taxon>BOP clade</taxon>
        <taxon>Oryzoideae</taxon>
        <taxon>Oryzeae</taxon>
        <taxon>Oryzinae</taxon>
        <taxon>Oryza</taxon>
    </lineage>
</organism>
<dbReference type="Gene3D" id="1.20.5.4130">
    <property type="match status" value="1"/>
</dbReference>
<keyword evidence="5" id="KW-0611">Plant defense</keyword>
<dbReference type="GO" id="GO:0042742">
    <property type="term" value="P:defense response to bacterium"/>
    <property type="evidence" value="ECO:0007669"/>
    <property type="project" value="UniProtKB-ARBA"/>
</dbReference>
<dbReference type="PANTHER" id="PTHR23155">
    <property type="entry name" value="DISEASE RESISTANCE PROTEIN RP"/>
    <property type="match status" value="1"/>
</dbReference>
<evidence type="ECO:0000259" key="7">
    <source>
        <dbReference type="PROSITE" id="PS51352"/>
    </source>
</evidence>
<dbReference type="Gene3D" id="3.40.50.300">
    <property type="entry name" value="P-loop containing nucleotide triphosphate hydrolases"/>
    <property type="match status" value="1"/>
</dbReference>
<evidence type="ECO:0000256" key="1">
    <source>
        <dbReference type="ARBA" id="ARBA00008894"/>
    </source>
</evidence>
<dbReference type="Pfam" id="PF18052">
    <property type="entry name" value="Rx_N"/>
    <property type="match status" value="1"/>
</dbReference>
<dbReference type="Pfam" id="PF23559">
    <property type="entry name" value="WHD_DRP"/>
    <property type="match status" value="1"/>
</dbReference>
<dbReference type="EnsemblPlants" id="OPUNC12G07830.2">
    <property type="protein sequence ID" value="OPUNC12G07830.2"/>
    <property type="gene ID" value="OPUNC12G07830"/>
</dbReference>
<evidence type="ECO:0000256" key="2">
    <source>
        <dbReference type="ARBA" id="ARBA00022614"/>
    </source>
</evidence>
<dbReference type="PROSITE" id="PS51352">
    <property type="entry name" value="THIOREDOXIN_2"/>
    <property type="match status" value="1"/>
</dbReference>
<accession>A0A0E0MLD1</accession>
<feature type="domain" description="Thioredoxin" evidence="7">
    <location>
        <begin position="884"/>
        <end position="1020"/>
    </location>
</feature>
<dbReference type="InterPro" id="IPR013766">
    <property type="entry name" value="Thioredoxin_domain"/>
</dbReference>
<dbReference type="InterPro" id="IPR036388">
    <property type="entry name" value="WH-like_DNA-bd_sf"/>
</dbReference>
<dbReference type="Pfam" id="PF23598">
    <property type="entry name" value="LRR_14"/>
    <property type="match status" value="2"/>
</dbReference>
<dbReference type="GO" id="GO:0043531">
    <property type="term" value="F:ADP binding"/>
    <property type="evidence" value="ECO:0007669"/>
    <property type="project" value="InterPro"/>
</dbReference>
<dbReference type="CDD" id="cd02947">
    <property type="entry name" value="TRX_family"/>
    <property type="match status" value="1"/>
</dbReference>
<sequence>MAATVNASHGVMRTLPSKLDSLLLLQPPQPPPAQPSLRKGEKKKILLLKGDLQDLLADYLTEPSDSTAACWAKEVRELSYDVDDFLDELTIELLHCDGHGSSSTTIAAAAKKTSMIARLRRELKRRRWIADEITRFRARVKESIRRYESYNLGRCTGSRPIKDDDDERHRFLSLTLGMDLHGPLVGKDNFMKSPVVQLLTDGEPKLKVGSVLGFGGVGKTTVATELYRLHGLRFDCRAFVRTSRKPDMTKILTDMLSQLRPQHRHQSPDVWEVDRLIETIRAHLQDKKYFIIIEDLWASSTWDIIRRGLPENNLCSRILITTEIEPVALACCGYNRMHFIKIDPLTEEFSRKLFVSTVVGEGNEFPEDLVDISNDIIKKCGGLPLAITITARHFKSQLDRMQQWNHIQNSVTSNFQKNPTMQWMRQVLNLIYNNLPNCLKACMLYFSIYKDDYIIRKDNLVKQWMAEGFINSTENNDTEEVAGSYFDELVSRGLIQPVDINCKNKVLSCIVHHVVLNFIRCKSVEENFSITIDHSQTTLRHADKVRRLSLHFGNAQDTTPLAGLRLSQVRSMAFLGQVKCMPSIAGYRLLRVLILHFCDDQEKTSCDLTWISELFQLRCLKITGNITAKLPERIQGLRYLQTLEVDARIGAVPVDIVHSKDLLHLRLVLLELLPHYQSHRYIIPSLPEWTGKLDKLRVLNIAVMQFSHEDLDTLKGLAALTALSLHVKTAPAQRIVVADGEFLALKYFMFVCTAPCITFVQGAMPSVQRLNLRFNANELKQYDSVELGFEHLAALEDISARIGGADADEPDRRNVESALMTEIRKHPSTLIVNIRWVDWIFDAEERDSDENSIIQEDNGFCMLSRSSSHQQNRDTTERRDHFVQMIEDSNMQAGGSRQRGEEEMPFGVEGMLTECHTMDEFSYLIEQAMVSGKLVVIEFGASWCEPSRRIAPVFAEYAKEFAGAVFLKVDIDELEEIADSYGVDGVVPTFAFVKAGQKIDMIQGARSLRSKIQMHTASPYFLGS</sequence>
<dbReference type="InterPro" id="IPR055414">
    <property type="entry name" value="LRR_R13L4/SHOC2-like"/>
</dbReference>
<dbReference type="Gene3D" id="1.10.8.430">
    <property type="entry name" value="Helical domain of apoptotic protease-activating factors"/>
    <property type="match status" value="1"/>
</dbReference>
<dbReference type="Pfam" id="PF00931">
    <property type="entry name" value="NB-ARC"/>
    <property type="match status" value="1"/>
</dbReference>
<evidence type="ECO:0000313" key="9">
    <source>
        <dbReference type="Proteomes" id="UP000026962"/>
    </source>
</evidence>
<evidence type="ECO:0000256" key="3">
    <source>
        <dbReference type="ARBA" id="ARBA00022737"/>
    </source>
</evidence>
<dbReference type="Gene3D" id="3.80.10.10">
    <property type="entry name" value="Ribonuclease Inhibitor"/>
    <property type="match status" value="1"/>
</dbReference>
<dbReference type="GO" id="GO:0002758">
    <property type="term" value="P:innate immune response-activating signaling pathway"/>
    <property type="evidence" value="ECO:0007669"/>
    <property type="project" value="UniProtKB-ARBA"/>
</dbReference>
<proteinExistence type="inferred from homology"/>
<dbReference type="InterPro" id="IPR002182">
    <property type="entry name" value="NB-ARC"/>
</dbReference>
<dbReference type="InterPro" id="IPR058922">
    <property type="entry name" value="WHD_DRP"/>
</dbReference>
<dbReference type="PANTHER" id="PTHR23155:SF1094">
    <property type="entry name" value="OS11G0686400 PROTEIN"/>
    <property type="match status" value="1"/>
</dbReference>
<dbReference type="InterPro" id="IPR044974">
    <property type="entry name" value="Disease_R_plants"/>
</dbReference>
<dbReference type="AlphaFoldDB" id="A0A0E0MLD1"/>
<dbReference type="Proteomes" id="UP000026962">
    <property type="component" value="Chromosome 12"/>
</dbReference>
<dbReference type="InterPro" id="IPR041118">
    <property type="entry name" value="Rx_N"/>
</dbReference>
<keyword evidence="3" id="KW-0677">Repeat</keyword>
<keyword evidence="9" id="KW-1185">Reference proteome</keyword>
<dbReference type="InterPro" id="IPR032675">
    <property type="entry name" value="LRR_dom_sf"/>
</dbReference>
<comment type="similarity">
    <text evidence="1">Belongs to the disease resistance NB-LRR family.</text>
</comment>
<dbReference type="eggNOG" id="KOG4658">
    <property type="taxonomic scope" value="Eukaryota"/>
</dbReference>